<reference evidence="3" key="1">
    <citation type="journal article" date="2019" name="Int. J. Syst. Evol. Microbiol.">
        <title>The Global Catalogue of Microorganisms (GCM) 10K type strain sequencing project: providing services to taxonomists for standard genome sequencing and annotation.</title>
        <authorList>
            <consortium name="The Broad Institute Genomics Platform"/>
            <consortium name="The Broad Institute Genome Sequencing Center for Infectious Disease"/>
            <person name="Wu L."/>
            <person name="Ma J."/>
        </authorList>
    </citation>
    <scope>NUCLEOTIDE SEQUENCE [LARGE SCALE GENOMIC DNA]</scope>
    <source>
        <strain evidence="3">JCM 10696</strain>
    </source>
</reference>
<dbReference type="InterPro" id="IPR036689">
    <property type="entry name" value="ESAT-6-like_sf"/>
</dbReference>
<proteinExistence type="predicted"/>
<evidence type="ECO:0000313" key="2">
    <source>
        <dbReference type="EMBL" id="GAA0961230.1"/>
    </source>
</evidence>
<dbReference type="Proteomes" id="UP001500665">
    <property type="component" value="Unassembled WGS sequence"/>
</dbReference>
<dbReference type="RefSeq" id="WP_344243725.1">
    <property type="nucleotide sequence ID" value="NZ_BAAAHH010000025.1"/>
</dbReference>
<comment type="caution">
    <text evidence="2">The sequence shown here is derived from an EMBL/GenBank/DDBJ whole genome shotgun (WGS) entry which is preliminary data.</text>
</comment>
<evidence type="ECO:0000256" key="1">
    <source>
        <dbReference type="SAM" id="MobiDB-lite"/>
    </source>
</evidence>
<dbReference type="EMBL" id="BAAAHH010000025">
    <property type="protein sequence ID" value="GAA0961230.1"/>
    <property type="molecule type" value="Genomic_DNA"/>
</dbReference>
<sequence>MAQRPGGGRRPTPPVVPTPTEPPPGELSTLEKALSSTVHVALAVEMLRHAKKLGGRPEKVLEAVDAWHDAAKKIDDAAQNMFSSFNDLGTYWEGPAYGTYKDFMTNNIKIADKDFDALVAAGENIIEMYRHVVQACVDRNQAIAKAAIAIGNNVGYIFGNENNEETLAIRVALENFAIEYSGIKGTLTTTLSNYQASIKSLKGTTLSVSPPGGFPPSVRDRSKWEPT</sequence>
<dbReference type="SUPFAM" id="SSF140453">
    <property type="entry name" value="EsxAB dimer-like"/>
    <property type="match status" value="1"/>
</dbReference>
<keyword evidence="3" id="KW-1185">Reference proteome</keyword>
<feature type="region of interest" description="Disordered" evidence="1">
    <location>
        <begin position="207"/>
        <end position="227"/>
    </location>
</feature>
<organism evidence="2 3">
    <name type="scientific">Actinocorallia libanotica</name>
    <dbReference type="NCBI Taxonomy" id="46162"/>
    <lineage>
        <taxon>Bacteria</taxon>
        <taxon>Bacillati</taxon>
        <taxon>Actinomycetota</taxon>
        <taxon>Actinomycetes</taxon>
        <taxon>Streptosporangiales</taxon>
        <taxon>Thermomonosporaceae</taxon>
        <taxon>Actinocorallia</taxon>
    </lineage>
</organism>
<feature type="compositionally biased region" description="Pro residues" evidence="1">
    <location>
        <begin position="11"/>
        <end position="25"/>
    </location>
</feature>
<evidence type="ECO:0008006" key="4">
    <source>
        <dbReference type="Google" id="ProtNLM"/>
    </source>
</evidence>
<protein>
    <recommendedName>
        <fullName evidence="4">Type VII secretion system (Wss) protein ESAT-6</fullName>
    </recommendedName>
</protein>
<name>A0ABP4C5H2_9ACTN</name>
<evidence type="ECO:0000313" key="3">
    <source>
        <dbReference type="Proteomes" id="UP001500665"/>
    </source>
</evidence>
<feature type="region of interest" description="Disordered" evidence="1">
    <location>
        <begin position="1"/>
        <end position="27"/>
    </location>
</feature>
<accession>A0ABP4C5H2</accession>
<dbReference type="Gene3D" id="1.10.287.1060">
    <property type="entry name" value="ESAT-6-like"/>
    <property type="match status" value="1"/>
</dbReference>
<feature type="compositionally biased region" description="Basic and acidic residues" evidence="1">
    <location>
        <begin position="218"/>
        <end position="227"/>
    </location>
</feature>
<feature type="compositionally biased region" description="Low complexity" evidence="1">
    <location>
        <begin position="207"/>
        <end position="217"/>
    </location>
</feature>
<gene>
    <name evidence="2" type="ORF">GCM10009550_53500</name>
</gene>